<evidence type="ECO:0000256" key="2">
    <source>
        <dbReference type="ARBA" id="ARBA00023002"/>
    </source>
</evidence>
<dbReference type="Proteomes" id="UP001403385">
    <property type="component" value="Unassembled WGS sequence"/>
</dbReference>
<dbReference type="Gene3D" id="3.60.130.10">
    <property type="entry name" value="Clavaminate synthase-like"/>
    <property type="match status" value="1"/>
</dbReference>
<evidence type="ECO:0000256" key="1">
    <source>
        <dbReference type="ARBA" id="ARBA00001954"/>
    </source>
</evidence>
<keyword evidence="6" id="KW-1185">Reference proteome</keyword>
<evidence type="ECO:0000259" key="4">
    <source>
        <dbReference type="Pfam" id="PF02668"/>
    </source>
</evidence>
<dbReference type="AlphaFoldDB" id="A0AAW9S911"/>
<dbReference type="RefSeq" id="WP_346824444.1">
    <property type="nucleotide sequence ID" value="NZ_JBDKWZ010000025.1"/>
</dbReference>
<dbReference type="PROSITE" id="PS00289">
    <property type="entry name" value="PTX_1"/>
    <property type="match status" value="1"/>
</dbReference>
<dbReference type="InterPro" id="IPR030476">
    <property type="entry name" value="Pentaxin_CS"/>
</dbReference>
<accession>A0AAW9S911</accession>
<protein>
    <submittedName>
        <fullName evidence="5">TauD/TfdA family dioxygenase</fullName>
        <ecNumber evidence="5">1.14.11.-</ecNumber>
    </submittedName>
</protein>
<dbReference type="PANTHER" id="PTHR10696:SF56">
    <property type="entry name" value="TAUD_TFDA-LIKE DOMAIN-CONTAINING PROTEIN"/>
    <property type="match status" value="1"/>
</dbReference>
<keyword evidence="2 5" id="KW-0560">Oxidoreductase</keyword>
<comment type="caution">
    <text evidence="5">The sequence shown here is derived from an EMBL/GenBank/DDBJ whole genome shotgun (WGS) entry which is preliminary data.</text>
</comment>
<dbReference type="GO" id="GO:0017000">
    <property type="term" value="P:antibiotic biosynthetic process"/>
    <property type="evidence" value="ECO:0007669"/>
    <property type="project" value="UniProtKB-KW"/>
</dbReference>
<sequence>MKSRKIRKGLVQHKATPAVMQQKLVEKTPLQEDAGPLLIRATMSGILLQAWLHENKNEVRDLLNQYGGILFRGFAIDTKEKFKSLVDHLELHALEYTMRSSPRYEVGDKVYHSTTYPADRMIQMHTESSYAMTWPMKALFCCITPAEVQGETPVADTRQVLKRLSPELKGKFSRLGVKYVRNLSRKLGLSWQEVFQTEDKNLVEAECIRNHMCYTWKSQEELRIEWNKQAIYTHPYSGELVWFNHAFFFNQYTLSEHLREVLDADSLPFNTSFGDGSPISRQEFEELKNAWEQSMFVFPWQKGDVLFLDNMLMAHGRMPFQGKRQILVSLLEPMSEKDFHKENQNIPLNDSPAF</sequence>
<name>A0AAW9S911_9BACT</name>
<comment type="cofactor">
    <cofactor evidence="1">
        <name>Fe(2+)</name>
        <dbReference type="ChEBI" id="CHEBI:29033"/>
    </cofactor>
</comment>
<reference evidence="5 6" key="1">
    <citation type="submission" date="2024-04" db="EMBL/GenBank/DDBJ databases">
        <title>Novel genus in family Flammeovirgaceae.</title>
        <authorList>
            <person name="Nguyen T.H."/>
            <person name="Vuong T.Q."/>
            <person name="Le H."/>
            <person name="Kim S.-G."/>
        </authorList>
    </citation>
    <scope>NUCLEOTIDE SEQUENCE [LARGE SCALE GENOMIC DNA]</scope>
    <source>
        <strain evidence="5 6">JCM 23209</strain>
    </source>
</reference>
<keyword evidence="5" id="KW-0223">Dioxygenase</keyword>
<dbReference type="SUPFAM" id="SSF51197">
    <property type="entry name" value="Clavaminate synthase-like"/>
    <property type="match status" value="1"/>
</dbReference>
<feature type="domain" description="TauD/TfdA-like" evidence="4">
    <location>
        <begin position="39"/>
        <end position="327"/>
    </location>
</feature>
<dbReference type="PANTHER" id="PTHR10696">
    <property type="entry name" value="GAMMA-BUTYROBETAINE HYDROXYLASE-RELATED"/>
    <property type="match status" value="1"/>
</dbReference>
<proteinExistence type="predicted"/>
<evidence type="ECO:0000313" key="6">
    <source>
        <dbReference type="Proteomes" id="UP001403385"/>
    </source>
</evidence>
<dbReference type="InterPro" id="IPR042098">
    <property type="entry name" value="TauD-like_sf"/>
</dbReference>
<evidence type="ECO:0000256" key="3">
    <source>
        <dbReference type="ARBA" id="ARBA00023194"/>
    </source>
</evidence>
<dbReference type="EMBL" id="JBDKWZ010000025">
    <property type="protein sequence ID" value="MEN7551665.1"/>
    <property type="molecule type" value="Genomic_DNA"/>
</dbReference>
<dbReference type="InterPro" id="IPR050411">
    <property type="entry name" value="AlphaKG_dependent_hydroxylases"/>
</dbReference>
<gene>
    <name evidence="5" type="ORF">AAG747_27365</name>
</gene>
<dbReference type="GO" id="GO:0016706">
    <property type="term" value="F:2-oxoglutarate-dependent dioxygenase activity"/>
    <property type="evidence" value="ECO:0007669"/>
    <property type="project" value="UniProtKB-ARBA"/>
</dbReference>
<organism evidence="5 6">
    <name type="scientific">Rapidithrix thailandica</name>
    <dbReference type="NCBI Taxonomy" id="413964"/>
    <lineage>
        <taxon>Bacteria</taxon>
        <taxon>Pseudomonadati</taxon>
        <taxon>Bacteroidota</taxon>
        <taxon>Cytophagia</taxon>
        <taxon>Cytophagales</taxon>
        <taxon>Flammeovirgaceae</taxon>
        <taxon>Rapidithrix</taxon>
    </lineage>
</organism>
<dbReference type="EC" id="1.14.11.-" evidence="5"/>
<keyword evidence="3" id="KW-0045">Antibiotic biosynthesis</keyword>
<evidence type="ECO:0000313" key="5">
    <source>
        <dbReference type="EMBL" id="MEN7551665.1"/>
    </source>
</evidence>
<dbReference type="InterPro" id="IPR003819">
    <property type="entry name" value="TauD/TfdA-like"/>
</dbReference>
<dbReference type="Pfam" id="PF02668">
    <property type="entry name" value="TauD"/>
    <property type="match status" value="1"/>
</dbReference>